<dbReference type="Gene3D" id="1.10.533.10">
    <property type="entry name" value="Death Domain, Fas"/>
    <property type="match status" value="2"/>
</dbReference>
<dbReference type="EMBL" id="JAHHUM010002310">
    <property type="protein sequence ID" value="KAK5605234.1"/>
    <property type="molecule type" value="Genomic_DNA"/>
</dbReference>
<comment type="caution">
    <text evidence="3">The sequence shown here is derived from an EMBL/GenBank/DDBJ whole genome shotgun (WGS) entry which is preliminary data.</text>
</comment>
<dbReference type="CDD" id="cd01671">
    <property type="entry name" value="CARD"/>
    <property type="match status" value="1"/>
</dbReference>
<dbReference type="Proteomes" id="UP001311232">
    <property type="component" value="Unassembled WGS sequence"/>
</dbReference>
<dbReference type="InterPro" id="IPR011029">
    <property type="entry name" value="DEATH-like_dom_sf"/>
</dbReference>
<gene>
    <name evidence="3" type="ORF">CRENBAI_019368</name>
</gene>
<dbReference type="InterPro" id="IPR001315">
    <property type="entry name" value="CARD"/>
</dbReference>
<evidence type="ECO:0000259" key="2">
    <source>
        <dbReference type="PROSITE" id="PS50209"/>
    </source>
</evidence>
<dbReference type="CDD" id="cd01670">
    <property type="entry name" value="Death"/>
    <property type="match status" value="1"/>
</dbReference>
<proteinExistence type="predicted"/>
<reference evidence="3 4" key="1">
    <citation type="submission" date="2021-06" db="EMBL/GenBank/DDBJ databases">
        <authorList>
            <person name="Palmer J.M."/>
        </authorList>
    </citation>
    <scope>NUCLEOTIDE SEQUENCE [LARGE SCALE GENOMIC DNA]</scope>
    <source>
        <strain evidence="3 4">MEX-2019</strain>
        <tissue evidence="3">Muscle</tissue>
    </source>
</reference>
<feature type="domain" description="Death" evidence="1">
    <location>
        <begin position="129"/>
        <end position="213"/>
    </location>
</feature>
<dbReference type="Pfam" id="PF00619">
    <property type="entry name" value="CARD"/>
    <property type="match status" value="1"/>
</dbReference>
<dbReference type="InterPro" id="IPR000488">
    <property type="entry name" value="Death_dom"/>
</dbReference>
<organism evidence="3 4">
    <name type="scientific">Crenichthys baileyi</name>
    <name type="common">White River springfish</name>
    <dbReference type="NCBI Taxonomy" id="28760"/>
    <lineage>
        <taxon>Eukaryota</taxon>
        <taxon>Metazoa</taxon>
        <taxon>Chordata</taxon>
        <taxon>Craniata</taxon>
        <taxon>Vertebrata</taxon>
        <taxon>Euteleostomi</taxon>
        <taxon>Actinopterygii</taxon>
        <taxon>Neopterygii</taxon>
        <taxon>Teleostei</taxon>
        <taxon>Neoteleostei</taxon>
        <taxon>Acanthomorphata</taxon>
        <taxon>Ovalentaria</taxon>
        <taxon>Atherinomorphae</taxon>
        <taxon>Cyprinodontiformes</taxon>
        <taxon>Goodeidae</taxon>
        <taxon>Crenichthys</taxon>
    </lineage>
</organism>
<evidence type="ECO:0000313" key="4">
    <source>
        <dbReference type="Proteomes" id="UP001311232"/>
    </source>
</evidence>
<dbReference type="PROSITE" id="PS50017">
    <property type="entry name" value="DEATH_DOMAIN"/>
    <property type="match status" value="1"/>
</dbReference>
<dbReference type="SUPFAM" id="SSF47986">
    <property type="entry name" value="DEATH domain"/>
    <property type="match status" value="2"/>
</dbReference>
<dbReference type="GO" id="GO:0007165">
    <property type="term" value="P:signal transduction"/>
    <property type="evidence" value="ECO:0007669"/>
    <property type="project" value="InterPro"/>
</dbReference>
<keyword evidence="4" id="KW-1185">Reference proteome</keyword>
<dbReference type="Pfam" id="PF00531">
    <property type="entry name" value="Death"/>
    <property type="match status" value="1"/>
</dbReference>
<dbReference type="PROSITE" id="PS50209">
    <property type="entry name" value="CARD"/>
    <property type="match status" value="1"/>
</dbReference>
<accession>A0AAV9R640</accession>
<dbReference type="AlphaFoldDB" id="A0AAV9R640"/>
<evidence type="ECO:0000313" key="3">
    <source>
        <dbReference type="EMBL" id="KAK5605234.1"/>
    </source>
</evidence>
<sequence>MAEEAADVARLLKLHKAKLIEILKADADFVLQSAHSRDLLSDHGYEKIKYCHVPSDKVRDLLDHVIYRGHQAAQGMLELLKEKEMQKTFPMLAFVKDLDMKTPLSVEDSETQDPVPAKKVCRNGRGRVTEKQLMTVARGLGRSWREIGIMALDIPSVRIEHIEEEKTIHVERVFAMLLYWRNQKREEATAACLHSLLSQKDLAVPSESIDFLLEND</sequence>
<dbReference type="GO" id="GO:0042981">
    <property type="term" value="P:regulation of apoptotic process"/>
    <property type="evidence" value="ECO:0007669"/>
    <property type="project" value="InterPro"/>
</dbReference>
<protein>
    <submittedName>
        <fullName evidence="3">Uncharacterized protein</fullName>
    </submittedName>
</protein>
<name>A0AAV9R640_9TELE</name>
<feature type="domain" description="CARD" evidence="2">
    <location>
        <begin position="4"/>
        <end position="82"/>
    </location>
</feature>
<evidence type="ECO:0000259" key="1">
    <source>
        <dbReference type="PROSITE" id="PS50017"/>
    </source>
</evidence>